<dbReference type="AlphaFoldDB" id="A0A517SNI1"/>
<evidence type="ECO:0000313" key="2">
    <source>
        <dbReference type="EMBL" id="QDT57676.1"/>
    </source>
</evidence>
<dbReference type="PANTHER" id="PTHR30093">
    <property type="entry name" value="GENERAL SECRETION PATHWAY PROTEIN G"/>
    <property type="match status" value="1"/>
</dbReference>
<accession>A0A517SNI1</accession>
<dbReference type="InterPro" id="IPR027558">
    <property type="entry name" value="Pre_pil_HX9DG_C"/>
</dbReference>
<dbReference type="InterPro" id="IPR011453">
    <property type="entry name" value="DUF1559"/>
</dbReference>
<dbReference type="PANTHER" id="PTHR30093:SF2">
    <property type="entry name" value="TYPE II SECRETION SYSTEM PROTEIN H"/>
    <property type="match status" value="1"/>
</dbReference>
<dbReference type="NCBIfam" id="TIGR02532">
    <property type="entry name" value="IV_pilin_GFxxxE"/>
    <property type="match status" value="1"/>
</dbReference>
<dbReference type="Pfam" id="PF07596">
    <property type="entry name" value="SBP_bac_10"/>
    <property type="match status" value="1"/>
</dbReference>
<dbReference type="InterPro" id="IPR012902">
    <property type="entry name" value="N_methyl_site"/>
</dbReference>
<feature type="domain" description="DUF1559" evidence="1">
    <location>
        <begin position="35"/>
        <end position="358"/>
    </location>
</feature>
<dbReference type="OrthoDB" id="241541at2"/>
<sequence>MNHKHSHRSGFTLVELLVVIAIIGILVGLLLPAVQAAREAARRMSCSNNMKQLGLAVHNYESAYKQLPMQRGGTNGDNAAVGHWDSDIRDNRKQLSFLVGLTPFFEQQALWEQISNGDITKGYYPMGPTPDRLGFDPWVTEIPGLRCPSDPGSGLPANARTNYAACMGDAVDRINSGAYNWDMTPPNADRQARLNAGQRGMFVPMKVTKFRDVLDGLSNTIMAGEIPTDLGDNDVRTQPHIGEKGFNSVANNPSFCEQFKDPERPGFWAPSELANLQNASSSSRARGFQWASGFLVFTGFQTILPPNREICVENTQGLATIRATQMELVGAAGSRHPGGAHVLLGDGGVRFVTDSIEAGNQNAPAVQLGSVNPPGSPSPYGIWGALGTRASKETIDEDF</sequence>
<dbReference type="PROSITE" id="PS00409">
    <property type="entry name" value="PROKAR_NTER_METHYL"/>
    <property type="match status" value="1"/>
</dbReference>
<dbReference type="NCBIfam" id="TIGR04294">
    <property type="entry name" value="pre_pil_HX9DG"/>
    <property type="match status" value="1"/>
</dbReference>
<evidence type="ECO:0000313" key="3">
    <source>
        <dbReference type="Proteomes" id="UP000315003"/>
    </source>
</evidence>
<name>A0A517SNI1_9BACT</name>
<keyword evidence="3" id="KW-1185">Reference proteome</keyword>
<protein>
    <recommendedName>
        <fullName evidence="1">DUF1559 domain-containing protein</fullName>
    </recommendedName>
</protein>
<proteinExistence type="predicted"/>
<organism evidence="2 3">
    <name type="scientific">Stieleria bergensis</name>
    <dbReference type="NCBI Taxonomy" id="2528025"/>
    <lineage>
        <taxon>Bacteria</taxon>
        <taxon>Pseudomonadati</taxon>
        <taxon>Planctomycetota</taxon>
        <taxon>Planctomycetia</taxon>
        <taxon>Pirellulales</taxon>
        <taxon>Pirellulaceae</taxon>
        <taxon>Stieleria</taxon>
    </lineage>
</organism>
<gene>
    <name evidence="2" type="ORF">SV7mr_01590</name>
</gene>
<dbReference type="SUPFAM" id="SSF54523">
    <property type="entry name" value="Pili subunits"/>
    <property type="match status" value="1"/>
</dbReference>
<dbReference type="EMBL" id="CP036272">
    <property type="protein sequence ID" value="QDT57676.1"/>
    <property type="molecule type" value="Genomic_DNA"/>
</dbReference>
<dbReference type="Proteomes" id="UP000315003">
    <property type="component" value="Chromosome"/>
</dbReference>
<dbReference type="RefSeq" id="WP_145268311.1">
    <property type="nucleotide sequence ID" value="NZ_CP036272.1"/>
</dbReference>
<reference evidence="2 3" key="1">
    <citation type="submission" date="2019-02" db="EMBL/GenBank/DDBJ databases">
        <title>Deep-cultivation of Planctomycetes and their phenomic and genomic characterization uncovers novel biology.</title>
        <authorList>
            <person name="Wiegand S."/>
            <person name="Jogler M."/>
            <person name="Boedeker C."/>
            <person name="Pinto D."/>
            <person name="Vollmers J."/>
            <person name="Rivas-Marin E."/>
            <person name="Kohn T."/>
            <person name="Peeters S.H."/>
            <person name="Heuer A."/>
            <person name="Rast P."/>
            <person name="Oberbeckmann S."/>
            <person name="Bunk B."/>
            <person name="Jeske O."/>
            <person name="Meyerdierks A."/>
            <person name="Storesund J.E."/>
            <person name="Kallscheuer N."/>
            <person name="Luecker S."/>
            <person name="Lage O.M."/>
            <person name="Pohl T."/>
            <person name="Merkel B.J."/>
            <person name="Hornburger P."/>
            <person name="Mueller R.-W."/>
            <person name="Bruemmer F."/>
            <person name="Labrenz M."/>
            <person name="Spormann A.M."/>
            <person name="Op den Camp H."/>
            <person name="Overmann J."/>
            <person name="Amann R."/>
            <person name="Jetten M.S.M."/>
            <person name="Mascher T."/>
            <person name="Medema M.H."/>
            <person name="Devos D.P."/>
            <person name="Kaster A.-K."/>
            <person name="Ovreas L."/>
            <person name="Rohde M."/>
            <person name="Galperin M.Y."/>
            <person name="Jogler C."/>
        </authorList>
    </citation>
    <scope>NUCLEOTIDE SEQUENCE [LARGE SCALE GENOMIC DNA]</scope>
    <source>
        <strain evidence="2 3">SV_7m_r</strain>
    </source>
</reference>
<evidence type="ECO:0000259" key="1">
    <source>
        <dbReference type="Pfam" id="PF07596"/>
    </source>
</evidence>
<dbReference type="Pfam" id="PF07963">
    <property type="entry name" value="N_methyl"/>
    <property type="match status" value="1"/>
</dbReference>
<dbReference type="InterPro" id="IPR045584">
    <property type="entry name" value="Pilin-like"/>
</dbReference>
<dbReference type="Gene3D" id="3.30.700.10">
    <property type="entry name" value="Glycoprotein, Type 4 Pilin"/>
    <property type="match status" value="1"/>
</dbReference>